<proteinExistence type="predicted"/>
<dbReference type="GO" id="GO:0003677">
    <property type="term" value="F:DNA binding"/>
    <property type="evidence" value="ECO:0007669"/>
    <property type="project" value="UniProtKB-KW"/>
</dbReference>
<reference evidence="3" key="1">
    <citation type="submission" date="2022-11" db="UniProtKB">
        <authorList>
            <consortium name="WormBaseParasite"/>
        </authorList>
    </citation>
    <scope>IDENTIFICATION</scope>
</reference>
<dbReference type="InterPro" id="IPR013087">
    <property type="entry name" value="Znf_C2H2_type"/>
</dbReference>
<name>A0A914EKE2_9BILA</name>
<organism evidence="2 3">
    <name type="scientific">Acrobeloides nanus</name>
    <dbReference type="NCBI Taxonomy" id="290746"/>
    <lineage>
        <taxon>Eukaryota</taxon>
        <taxon>Metazoa</taxon>
        <taxon>Ecdysozoa</taxon>
        <taxon>Nematoda</taxon>
        <taxon>Chromadorea</taxon>
        <taxon>Rhabditida</taxon>
        <taxon>Tylenchina</taxon>
        <taxon>Cephalobomorpha</taxon>
        <taxon>Cephaloboidea</taxon>
        <taxon>Cephalobidae</taxon>
        <taxon>Acrobeloides</taxon>
    </lineage>
</organism>
<evidence type="ECO:0000313" key="3">
    <source>
        <dbReference type="WBParaSite" id="ACRNAN_scaffold856.g7233.t1"/>
    </source>
</evidence>
<feature type="domain" description="C2H2-type" evidence="1">
    <location>
        <begin position="242"/>
        <end position="265"/>
    </location>
</feature>
<accession>A0A914EKE2</accession>
<sequence>MACNPSNGHTPLSPAGYRNALSKIHSNVASTSAMRNSTHAQPISMKTNNLLMDLASKNVNVFSKTIPPSALLSHQQIIKEIDYQRKRNSPNNSFHSHDNGPPNKRAFSVANNQIATTSSFNEKIRRSVQSLNSYIEVVETRPKEAVEFDDNFQGQFKIAQLQNSSSQDPFVRDDEVRLRTCPECLLVQPNPHRMQLHYHRVHKKNSILVSPDLVACIICESVIRANNLPSHKQKHGDYEAPYHCKKCKFRTSVRGALFKHFISTHLNSMLLLCPFCLLTFNVPVGDRTKPFVIHKTYVQHLMDHDLERNHACAQCVTKITESSSGTLQEKVEKHRKMHEPVNNPQRVKINRKMFSQDIGHAKSKLVYDFVKPTICVECSKVIGKPKSHFRAMQHCEMDNCSYETACPHSMELHRILSPCNPANLIRRVDHYQSLHSPFVTQTELYLMACTACPFETMNGEQMAEHLIFCQNGNARLKKLGQRTENSEYRELSSVKQESRSKRFNSMNAAVNSEEENLEIEYFGINRMANFKEPEIHKAFNTQIVKQKKDEDDEEIKALKELLATTKVNILKKNPDSVKCVIDHGNQTEELLDKSIETLQKCQNSDVEVDLLGEFMVSDYEIDEAVDEEKIEEN</sequence>
<dbReference type="SMART" id="SM00355">
    <property type="entry name" value="ZnF_C2H2"/>
    <property type="match status" value="3"/>
</dbReference>
<dbReference type="AlphaFoldDB" id="A0A914EKE2"/>
<feature type="domain" description="C2H2-type" evidence="1">
    <location>
        <begin position="214"/>
        <end position="235"/>
    </location>
</feature>
<dbReference type="InterPro" id="IPR057618">
    <property type="entry name" value="Znf_POGZ/Z280C-D-like"/>
</dbReference>
<dbReference type="Pfam" id="PF25429">
    <property type="entry name" value="zf-POGZ"/>
    <property type="match status" value="1"/>
</dbReference>
<feature type="domain" description="C2H2-type" evidence="1">
    <location>
        <begin position="179"/>
        <end position="202"/>
    </location>
</feature>
<keyword evidence="2" id="KW-1185">Reference proteome</keyword>
<evidence type="ECO:0000259" key="1">
    <source>
        <dbReference type="SMART" id="SM00355"/>
    </source>
</evidence>
<dbReference type="Proteomes" id="UP000887540">
    <property type="component" value="Unplaced"/>
</dbReference>
<protein>
    <submittedName>
        <fullName evidence="3">C2H2-type domain-containing protein</fullName>
    </submittedName>
</protein>
<dbReference type="WBParaSite" id="ACRNAN_scaffold856.g7233.t1">
    <property type="protein sequence ID" value="ACRNAN_scaffold856.g7233.t1"/>
    <property type="gene ID" value="ACRNAN_scaffold856.g7233"/>
</dbReference>
<evidence type="ECO:0000313" key="2">
    <source>
        <dbReference type="Proteomes" id="UP000887540"/>
    </source>
</evidence>